<proteinExistence type="predicted"/>
<name>A0A4C1YY91_EUMVA</name>
<feature type="region of interest" description="Disordered" evidence="1">
    <location>
        <begin position="45"/>
        <end position="76"/>
    </location>
</feature>
<dbReference type="AlphaFoldDB" id="A0A4C1YY91"/>
<gene>
    <name evidence="2" type="ORF">EVAR_64250_1</name>
</gene>
<evidence type="ECO:0000256" key="1">
    <source>
        <dbReference type="SAM" id="MobiDB-lite"/>
    </source>
</evidence>
<reference evidence="2 3" key="1">
    <citation type="journal article" date="2019" name="Commun. Biol.">
        <title>The bagworm genome reveals a unique fibroin gene that provides high tensile strength.</title>
        <authorList>
            <person name="Kono N."/>
            <person name="Nakamura H."/>
            <person name="Ohtoshi R."/>
            <person name="Tomita M."/>
            <person name="Numata K."/>
            <person name="Arakawa K."/>
        </authorList>
    </citation>
    <scope>NUCLEOTIDE SEQUENCE [LARGE SCALE GENOMIC DNA]</scope>
</reference>
<organism evidence="2 3">
    <name type="scientific">Eumeta variegata</name>
    <name type="common">Bagworm moth</name>
    <name type="synonym">Eumeta japonica</name>
    <dbReference type="NCBI Taxonomy" id="151549"/>
    <lineage>
        <taxon>Eukaryota</taxon>
        <taxon>Metazoa</taxon>
        <taxon>Ecdysozoa</taxon>
        <taxon>Arthropoda</taxon>
        <taxon>Hexapoda</taxon>
        <taxon>Insecta</taxon>
        <taxon>Pterygota</taxon>
        <taxon>Neoptera</taxon>
        <taxon>Endopterygota</taxon>
        <taxon>Lepidoptera</taxon>
        <taxon>Glossata</taxon>
        <taxon>Ditrysia</taxon>
        <taxon>Tineoidea</taxon>
        <taxon>Psychidae</taxon>
        <taxon>Oiketicinae</taxon>
        <taxon>Eumeta</taxon>
    </lineage>
</organism>
<evidence type="ECO:0000313" key="2">
    <source>
        <dbReference type="EMBL" id="GBP79579.1"/>
    </source>
</evidence>
<dbReference type="EMBL" id="BGZK01001420">
    <property type="protein sequence ID" value="GBP79579.1"/>
    <property type="molecule type" value="Genomic_DNA"/>
</dbReference>
<keyword evidence="3" id="KW-1185">Reference proteome</keyword>
<evidence type="ECO:0000313" key="3">
    <source>
        <dbReference type="Proteomes" id="UP000299102"/>
    </source>
</evidence>
<accession>A0A4C1YY91</accession>
<comment type="caution">
    <text evidence="2">The sequence shown here is derived from an EMBL/GenBank/DDBJ whole genome shotgun (WGS) entry which is preliminary data.</text>
</comment>
<feature type="compositionally biased region" description="Basic and acidic residues" evidence="1">
    <location>
        <begin position="46"/>
        <end position="76"/>
    </location>
</feature>
<sequence>MVGTAMGFRSAPLEYFIPNLTSHKLEGRDKTNENKKGTFFFSLILKRRDNEQTQPEECKTNSKGREARGPGQSERR</sequence>
<dbReference type="Proteomes" id="UP000299102">
    <property type="component" value="Unassembled WGS sequence"/>
</dbReference>
<protein>
    <submittedName>
        <fullName evidence="2">Uncharacterized protein</fullName>
    </submittedName>
</protein>